<gene>
    <name evidence="4" type="primary">LOC117647082</name>
</gene>
<evidence type="ECO:0000256" key="1">
    <source>
        <dbReference type="ARBA" id="ARBA00022729"/>
    </source>
</evidence>
<keyword evidence="3" id="KW-1185">Reference proteome</keyword>
<proteinExistence type="predicted"/>
<name>A0A6P8YWI6_THRPL</name>
<feature type="chain" id="PRO_5028131005" evidence="2">
    <location>
        <begin position="31"/>
        <end position="201"/>
    </location>
</feature>
<feature type="signal peptide" evidence="2">
    <location>
        <begin position="1"/>
        <end position="30"/>
    </location>
</feature>
<evidence type="ECO:0000313" key="4">
    <source>
        <dbReference type="RefSeq" id="XP_034244483.1"/>
    </source>
</evidence>
<dbReference type="InterPro" id="IPR036846">
    <property type="entry name" value="GM2-AP_sf"/>
</dbReference>
<reference evidence="4" key="1">
    <citation type="submission" date="2025-08" db="UniProtKB">
        <authorList>
            <consortium name="RefSeq"/>
        </authorList>
    </citation>
    <scope>IDENTIFICATION</scope>
    <source>
        <tissue evidence="4">Total insect</tissue>
    </source>
</reference>
<evidence type="ECO:0000313" key="3">
    <source>
        <dbReference type="Proteomes" id="UP000515158"/>
    </source>
</evidence>
<organism evidence="4">
    <name type="scientific">Thrips palmi</name>
    <name type="common">Melon thrips</name>
    <dbReference type="NCBI Taxonomy" id="161013"/>
    <lineage>
        <taxon>Eukaryota</taxon>
        <taxon>Metazoa</taxon>
        <taxon>Ecdysozoa</taxon>
        <taxon>Arthropoda</taxon>
        <taxon>Hexapoda</taxon>
        <taxon>Insecta</taxon>
        <taxon>Pterygota</taxon>
        <taxon>Neoptera</taxon>
        <taxon>Paraneoptera</taxon>
        <taxon>Thysanoptera</taxon>
        <taxon>Terebrantia</taxon>
        <taxon>Thripoidea</taxon>
        <taxon>Thripidae</taxon>
        <taxon>Thrips</taxon>
    </lineage>
</organism>
<keyword evidence="1 2" id="KW-0732">Signal</keyword>
<dbReference type="AlphaFoldDB" id="A0A6P8YWI6"/>
<dbReference type="GeneID" id="117647082"/>
<protein>
    <submittedName>
        <fullName evidence="4">Uncharacterized protein LOC117647082</fullName>
    </submittedName>
</protein>
<evidence type="ECO:0000256" key="2">
    <source>
        <dbReference type="SAM" id="SignalP"/>
    </source>
</evidence>
<dbReference type="Proteomes" id="UP000515158">
    <property type="component" value="Unplaced"/>
</dbReference>
<dbReference type="RefSeq" id="XP_034244483.1">
    <property type="nucleotide sequence ID" value="XM_034388592.1"/>
</dbReference>
<dbReference type="Gene3D" id="2.70.220.10">
    <property type="entry name" value="Ganglioside GM2 activator"/>
    <property type="match status" value="1"/>
</dbReference>
<dbReference type="InParanoid" id="A0A6P8YWI6"/>
<accession>A0A6P8YWI6</accession>
<dbReference type="OrthoDB" id="7716214at2759"/>
<sequence length="201" mass="22566">MAVFVSTSIAVWASLFILIAISWKAQQVEAGKPRVALQFHDMEKCKGVQPPFEFKNATVVRSKLGSNSINVDFDNQEVMKTASKLELAVTRCSDAVSFNTCEYEATLKYSVGLCQLIGSQTMPWYSILSSMHPPARCPLLIGPYQMRNGTVDMTSVVKFTGTSYLEQTFGKIFMTVVRIFNEKGSLHVCFTVRYSFMRVRN</sequence>
<dbReference type="KEGG" id="tpal:117647082"/>